<dbReference type="GO" id="GO:0000974">
    <property type="term" value="C:Prp19 complex"/>
    <property type="evidence" value="ECO:0007669"/>
    <property type="project" value="TreeGrafter"/>
</dbReference>
<reference evidence="8" key="1">
    <citation type="journal article" date="2021" name="G3 (Bethesda)">
        <title>Genomic diversity, chromosomal rearrangements, and interspecies hybridization in the ogataea polymorpha species complex.</title>
        <authorList>
            <person name="Hanson S.J."/>
            <person name="Cinneide E.O."/>
            <person name="Salzberg L.I."/>
            <person name="Wolfe K.H."/>
            <person name="McGowan J."/>
            <person name="Fitzpatrick D.A."/>
            <person name="Matlin K."/>
        </authorList>
    </citation>
    <scope>NUCLEOTIDE SEQUENCE</scope>
    <source>
        <strain evidence="8">83-405-1</strain>
    </source>
</reference>
<feature type="coiled-coil region" evidence="5">
    <location>
        <begin position="127"/>
        <end position="161"/>
    </location>
</feature>
<dbReference type="PANTHER" id="PTHR14089:SF6">
    <property type="entry name" value="PRE-MRNA-SPLICING FACTOR RBM22"/>
    <property type="match status" value="1"/>
</dbReference>
<dbReference type="GO" id="GO:0036002">
    <property type="term" value="F:pre-mRNA binding"/>
    <property type="evidence" value="ECO:0007669"/>
    <property type="project" value="TreeGrafter"/>
</dbReference>
<dbReference type="InterPro" id="IPR039171">
    <property type="entry name" value="Cwc2/Slt11"/>
</dbReference>
<dbReference type="PROSITE" id="PS50102">
    <property type="entry name" value="RRM"/>
    <property type="match status" value="1"/>
</dbReference>
<evidence type="ECO:0000256" key="6">
    <source>
        <dbReference type="SAM" id="MobiDB-lite"/>
    </source>
</evidence>
<dbReference type="Pfam" id="PF21369">
    <property type="entry name" value="STL11_N"/>
    <property type="match status" value="1"/>
</dbReference>
<dbReference type="Gene3D" id="3.30.70.330">
    <property type="match status" value="1"/>
</dbReference>
<keyword evidence="5" id="KW-0175">Coiled coil</keyword>
<sequence length="338" mass="38496">MSYNAEETPAVCENCLGPNPYVEMTRERNGAECKLCTRPFTVFRWSVKRGERLKKTLCCLTCARAKNCCQSCMLDLTLGIDLRTRDQLLKLTDQSPALELTPQNQMSKIYAATQLEKKYKAAGDDAIETVEQKRADARKMIDSLSKAVDNKKRKQESEQDEEQVSKEELIKLCKHLPFNGNLETPKSSKLKSFFLFGFGEKLAEYQVQDFFEDIVGEKKVDAVSLNHRGKFGFLEFSSRQAAEKAAQYLRDSLSHPKLVVIAGEPLRLCWARKTITPSFSTTEIAQIRTIVRRQMIKYALKEEKKSSETQVQSSTTKRPKTETTTSSKYTSLRPDLEV</sequence>
<evidence type="ECO:0000259" key="7">
    <source>
        <dbReference type="PROSITE" id="PS50102"/>
    </source>
</evidence>
<dbReference type="InterPro" id="IPR035979">
    <property type="entry name" value="RBD_domain_sf"/>
</dbReference>
<dbReference type="EMBL" id="JAHLUH010000003">
    <property type="protein sequence ID" value="KAG7729302.1"/>
    <property type="molecule type" value="Genomic_DNA"/>
</dbReference>
<dbReference type="InterPro" id="IPR012677">
    <property type="entry name" value="Nucleotide-bd_a/b_plait_sf"/>
</dbReference>
<dbReference type="AlphaFoldDB" id="A0AAN6I2D7"/>
<feature type="domain" description="RRM" evidence="7">
    <location>
        <begin position="191"/>
        <end position="273"/>
    </location>
</feature>
<proteinExistence type="predicted"/>
<accession>A0AAN6I2D7</accession>
<evidence type="ECO:0000256" key="2">
    <source>
        <dbReference type="ARBA" id="ARBA00022884"/>
    </source>
</evidence>
<dbReference type="InterPro" id="IPR000504">
    <property type="entry name" value="RRM_dom"/>
</dbReference>
<comment type="function">
    <text evidence="3">Involved in pre-mRNA splicing. Facilitates the cooperative formation of U2/U6 helix II in association with stem II in the spliceosome. Binds to RNA.</text>
</comment>
<keyword evidence="2 4" id="KW-0694">RNA-binding</keyword>
<dbReference type="PANTHER" id="PTHR14089">
    <property type="entry name" value="PRE-MRNA-SPLICING FACTOR RBM22"/>
    <property type="match status" value="1"/>
</dbReference>
<dbReference type="SUPFAM" id="SSF54928">
    <property type="entry name" value="RNA-binding domain, RBD"/>
    <property type="match status" value="1"/>
</dbReference>
<feature type="region of interest" description="Disordered" evidence="6">
    <location>
        <begin position="302"/>
        <end position="338"/>
    </location>
</feature>
<dbReference type="GO" id="GO:0071007">
    <property type="term" value="C:U2-type catalytic step 2 spliceosome"/>
    <property type="evidence" value="ECO:0007669"/>
    <property type="project" value="TreeGrafter"/>
</dbReference>
<dbReference type="GO" id="GO:0071006">
    <property type="term" value="C:U2-type catalytic step 1 spliceosome"/>
    <property type="evidence" value="ECO:0007669"/>
    <property type="project" value="TreeGrafter"/>
</dbReference>
<evidence type="ECO:0000313" key="8">
    <source>
        <dbReference type="EMBL" id="KAG7729302.1"/>
    </source>
</evidence>
<protein>
    <recommendedName>
        <fullName evidence="1">Pre-mRNA-splicing factor SLT11</fullName>
    </recommendedName>
</protein>
<dbReference type="GO" id="GO:0017070">
    <property type="term" value="F:U6 snRNA binding"/>
    <property type="evidence" value="ECO:0007669"/>
    <property type="project" value="TreeGrafter"/>
</dbReference>
<evidence type="ECO:0000256" key="4">
    <source>
        <dbReference type="PROSITE-ProRule" id="PRU00176"/>
    </source>
</evidence>
<evidence type="ECO:0000313" key="9">
    <source>
        <dbReference type="Proteomes" id="UP000738402"/>
    </source>
</evidence>
<organism evidence="8 9">
    <name type="scientific">Ogataea haglerorum</name>
    <dbReference type="NCBI Taxonomy" id="1937702"/>
    <lineage>
        <taxon>Eukaryota</taxon>
        <taxon>Fungi</taxon>
        <taxon>Dikarya</taxon>
        <taxon>Ascomycota</taxon>
        <taxon>Saccharomycotina</taxon>
        <taxon>Pichiomycetes</taxon>
        <taxon>Pichiales</taxon>
        <taxon>Pichiaceae</taxon>
        <taxon>Ogataea</taxon>
    </lineage>
</organism>
<comment type="caution">
    <text evidence="8">The sequence shown here is derived from an EMBL/GenBank/DDBJ whole genome shotgun (WGS) entry which is preliminary data.</text>
</comment>
<evidence type="ECO:0000256" key="1">
    <source>
        <dbReference type="ARBA" id="ARBA00019060"/>
    </source>
</evidence>
<dbReference type="Proteomes" id="UP000738402">
    <property type="component" value="Unassembled WGS sequence"/>
</dbReference>
<evidence type="ECO:0000256" key="5">
    <source>
        <dbReference type="SAM" id="Coils"/>
    </source>
</evidence>
<name>A0AAN6I2D7_9ASCO</name>
<gene>
    <name evidence="8" type="ORF">KL933_001528</name>
</gene>
<feature type="compositionally biased region" description="Low complexity" evidence="6">
    <location>
        <begin position="322"/>
        <end position="331"/>
    </location>
</feature>
<dbReference type="InterPro" id="IPR048995">
    <property type="entry name" value="STL11/RBM22-like_N"/>
</dbReference>
<evidence type="ECO:0000256" key="3">
    <source>
        <dbReference type="ARBA" id="ARBA00025609"/>
    </source>
</evidence>